<protein>
    <recommendedName>
        <fullName evidence="2">ACT domain-containing protein ACR</fullName>
    </recommendedName>
    <alternativeName>
        <fullName evidence="2">Protein ACT DOMAIN REPEATS</fullName>
    </alternativeName>
</protein>
<keyword evidence="1 2" id="KW-0677">Repeat</keyword>
<evidence type="ECO:0000256" key="3">
    <source>
        <dbReference type="SAM" id="MobiDB-lite"/>
    </source>
</evidence>
<dbReference type="GO" id="GO:0016597">
    <property type="term" value="F:amino acid binding"/>
    <property type="evidence" value="ECO:0007669"/>
    <property type="project" value="UniProtKB-UniRule"/>
</dbReference>
<dbReference type="Gene3D" id="3.30.70.260">
    <property type="match status" value="1"/>
</dbReference>
<sequence>MKRNRRRQALPSLMISCMVTAFLLGLSLSTLICPPFCSSTKLLLFVSLRNKAASVLKPEYLFIVCNLIVVFLVVDSKLLGSSSPPDIYEEYMIGNTSLRRRSRSQRHRGSSLEKALLEEEEEKRGGGWEETEIRWEVWDDDDEEEEEEEKSLLDELNKRSEDLIARTPLSPFCPFPCFLIWIMKSPNRSRSRKSSHGFPNRIWNRNRNPGRGRKSSHCSLLFIALSSSFSSDPKVFLFVCVPSFEVVARMGSLQAAEMNEDEYAKLIRMMNSARTPSFGILPSKSYTLLELTGTDRPGLLSEVCAVLNDLNCNVVKAEVWTHNTRTAAVVQVTDKSTHGAIEDPYHLSRIKELLFNVLKGDSDSSTAKMTVSVGLTHAERRLHQLMLDERDYDEHSVAAAEELKKKSRTQVTVLDCADRDYTVVTVRSKDRPKLLFDTLCALTDMQYSVYHGTVDAGDSEAYQVLLLLLLLDCLMRVLAGKLKPTLAHKNTT</sequence>
<dbReference type="Pfam" id="PF14364">
    <property type="entry name" value="DUF4408"/>
    <property type="match status" value="1"/>
</dbReference>
<dbReference type="InterPro" id="IPR025520">
    <property type="entry name" value="DUF4408"/>
</dbReference>
<dbReference type="InterPro" id="IPR002912">
    <property type="entry name" value="ACT_dom"/>
</dbReference>
<proteinExistence type="predicted"/>
<feature type="region of interest" description="Disordered" evidence="3">
    <location>
        <begin position="188"/>
        <end position="212"/>
    </location>
</feature>
<comment type="function">
    <text evidence="2">Binds amino acids.</text>
</comment>
<evidence type="ECO:0000313" key="5">
    <source>
        <dbReference type="EMBL" id="RRT59094.1"/>
    </source>
</evidence>
<feature type="domain" description="ACT" evidence="4">
    <location>
        <begin position="288"/>
        <end position="365"/>
    </location>
</feature>
<organism evidence="5 6">
    <name type="scientific">Ensete ventricosum</name>
    <name type="common">Abyssinian banana</name>
    <name type="synonym">Musa ensete</name>
    <dbReference type="NCBI Taxonomy" id="4639"/>
    <lineage>
        <taxon>Eukaryota</taxon>
        <taxon>Viridiplantae</taxon>
        <taxon>Streptophyta</taxon>
        <taxon>Embryophyta</taxon>
        <taxon>Tracheophyta</taxon>
        <taxon>Spermatophyta</taxon>
        <taxon>Magnoliopsida</taxon>
        <taxon>Liliopsida</taxon>
        <taxon>Zingiberales</taxon>
        <taxon>Musaceae</taxon>
        <taxon>Ensete</taxon>
    </lineage>
</organism>
<dbReference type="AlphaFoldDB" id="A0A426Z542"/>
<dbReference type="Proteomes" id="UP000287651">
    <property type="component" value="Unassembled WGS sequence"/>
</dbReference>
<dbReference type="InterPro" id="IPR040217">
    <property type="entry name" value="ACR1-12"/>
</dbReference>
<dbReference type="SUPFAM" id="SSF55021">
    <property type="entry name" value="ACT-like"/>
    <property type="match status" value="1"/>
</dbReference>
<dbReference type="EMBL" id="AMZH03008374">
    <property type="protein sequence ID" value="RRT59094.1"/>
    <property type="molecule type" value="Genomic_DNA"/>
</dbReference>
<evidence type="ECO:0000256" key="2">
    <source>
        <dbReference type="RuleBase" id="RU369043"/>
    </source>
</evidence>
<reference evidence="5 6" key="1">
    <citation type="journal article" date="2014" name="Agronomy (Basel)">
        <title>A Draft Genome Sequence for Ensete ventricosum, the Drought-Tolerant Tree Against Hunger.</title>
        <authorList>
            <person name="Harrison J."/>
            <person name="Moore K.A."/>
            <person name="Paszkiewicz K."/>
            <person name="Jones T."/>
            <person name="Grant M."/>
            <person name="Ambacheew D."/>
            <person name="Muzemil S."/>
            <person name="Studholme D.J."/>
        </authorList>
    </citation>
    <scope>NUCLEOTIDE SEQUENCE [LARGE SCALE GENOMIC DNA]</scope>
</reference>
<evidence type="ECO:0000259" key="4">
    <source>
        <dbReference type="PROSITE" id="PS51671"/>
    </source>
</evidence>
<evidence type="ECO:0000313" key="6">
    <source>
        <dbReference type="Proteomes" id="UP000287651"/>
    </source>
</evidence>
<dbReference type="InterPro" id="IPR045865">
    <property type="entry name" value="ACT-like_dom_sf"/>
</dbReference>
<dbReference type="PROSITE" id="PS51671">
    <property type="entry name" value="ACT"/>
    <property type="match status" value="1"/>
</dbReference>
<name>A0A426Z542_ENSVE</name>
<accession>A0A426Z542</accession>
<evidence type="ECO:0000256" key="1">
    <source>
        <dbReference type="ARBA" id="ARBA00022737"/>
    </source>
</evidence>
<dbReference type="PANTHER" id="PTHR31096:SF55">
    <property type="entry name" value="ACT DOMAIN-CONTAINING PROTEIN ACR6"/>
    <property type="match status" value="1"/>
</dbReference>
<comment type="caution">
    <text evidence="5">The sequence shown here is derived from an EMBL/GenBank/DDBJ whole genome shotgun (WGS) entry which is preliminary data.</text>
</comment>
<gene>
    <name evidence="5" type="ORF">B296_00033458</name>
</gene>
<dbReference type="Pfam" id="PF01842">
    <property type="entry name" value="ACT"/>
    <property type="match status" value="1"/>
</dbReference>
<dbReference type="PANTHER" id="PTHR31096">
    <property type="entry name" value="ACT DOMAIN-CONTAINING PROTEIN ACR4-RELATED"/>
    <property type="match status" value="1"/>
</dbReference>
<feature type="region of interest" description="Disordered" evidence="3">
    <location>
        <begin position="102"/>
        <end position="124"/>
    </location>
</feature>
<dbReference type="CDD" id="cd04925">
    <property type="entry name" value="ACT_ACR_2"/>
    <property type="match status" value="1"/>
</dbReference>